<gene>
    <name evidence="2" type="ORF">CGOC_LOCUS12750</name>
</gene>
<accession>A0A3P7N583</accession>
<evidence type="ECO:0000313" key="2">
    <source>
        <dbReference type="EMBL" id="VDN34820.1"/>
    </source>
</evidence>
<keyword evidence="1" id="KW-0175">Coiled coil</keyword>
<sequence>MNSKIAELCAYARRQRFLQNSDFEKYLMTTFNAKKKGMFKDLRKTALYLIEFCTGWIYVAKPFDWKHLSLQISNLNNSLQLIEQQIPSARDDFIKQMSELEEETQNLIEIVRKCLRHQ</sequence>
<dbReference type="Proteomes" id="UP000271889">
    <property type="component" value="Unassembled WGS sequence"/>
</dbReference>
<dbReference type="AlphaFoldDB" id="A0A3P7N583"/>
<dbReference type="EMBL" id="UYRV01125472">
    <property type="protein sequence ID" value="VDN34820.1"/>
    <property type="molecule type" value="Genomic_DNA"/>
</dbReference>
<protein>
    <submittedName>
        <fullName evidence="2">Uncharacterized protein</fullName>
    </submittedName>
</protein>
<dbReference type="OrthoDB" id="10524710at2759"/>
<evidence type="ECO:0000256" key="1">
    <source>
        <dbReference type="SAM" id="Coils"/>
    </source>
</evidence>
<organism evidence="2 3">
    <name type="scientific">Cylicostephanus goldi</name>
    <name type="common">Nematode worm</name>
    <dbReference type="NCBI Taxonomy" id="71465"/>
    <lineage>
        <taxon>Eukaryota</taxon>
        <taxon>Metazoa</taxon>
        <taxon>Ecdysozoa</taxon>
        <taxon>Nematoda</taxon>
        <taxon>Chromadorea</taxon>
        <taxon>Rhabditida</taxon>
        <taxon>Rhabditina</taxon>
        <taxon>Rhabditomorpha</taxon>
        <taxon>Strongyloidea</taxon>
        <taxon>Strongylidae</taxon>
        <taxon>Cylicostephanus</taxon>
    </lineage>
</organism>
<feature type="coiled-coil region" evidence="1">
    <location>
        <begin position="72"/>
        <end position="110"/>
    </location>
</feature>
<evidence type="ECO:0000313" key="3">
    <source>
        <dbReference type="Proteomes" id="UP000271889"/>
    </source>
</evidence>
<name>A0A3P7N583_CYLGO</name>
<keyword evidence="3" id="KW-1185">Reference proteome</keyword>
<proteinExistence type="predicted"/>
<reference evidence="2 3" key="1">
    <citation type="submission" date="2018-11" db="EMBL/GenBank/DDBJ databases">
        <authorList>
            <consortium name="Pathogen Informatics"/>
        </authorList>
    </citation>
    <scope>NUCLEOTIDE SEQUENCE [LARGE SCALE GENOMIC DNA]</scope>
</reference>